<dbReference type="GO" id="GO:0016491">
    <property type="term" value="F:oxidoreductase activity"/>
    <property type="evidence" value="ECO:0007669"/>
    <property type="project" value="InterPro"/>
</dbReference>
<protein>
    <recommendedName>
        <fullName evidence="1">Nitrogenase/oxidoreductase component 1 domain-containing protein</fullName>
    </recommendedName>
</protein>
<dbReference type="SUPFAM" id="SSF53807">
    <property type="entry name" value="Helical backbone' metal receptor"/>
    <property type="match status" value="1"/>
</dbReference>
<dbReference type="RefSeq" id="WP_008858845.1">
    <property type="nucleotide sequence ID" value="NZ_JH591187.1"/>
</dbReference>
<reference evidence="2 3" key="1">
    <citation type="submission" date="2011-11" db="EMBL/GenBank/DDBJ databases">
        <title>The Genome Sequence of Dialister succinatiphilus YIT 11850.</title>
        <authorList>
            <consortium name="The Broad Institute Genome Sequencing Platform"/>
            <person name="Earl A."/>
            <person name="Ward D."/>
            <person name="Feldgarden M."/>
            <person name="Gevers D."/>
            <person name="Morotomi M."/>
            <person name="Young S.K."/>
            <person name="Zeng Q."/>
            <person name="Gargeya S."/>
            <person name="Fitzgerald M."/>
            <person name="Haas B."/>
            <person name="Abouelleil A."/>
            <person name="Alvarado L."/>
            <person name="Arachchi H.M."/>
            <person name="Berlin A."/>
            <person name="Brown A."/>
            <person name="Chapman S.B."/>
            <person name="Dunbar C."/>
            <person name="Gearin G."/>
            <person name="Goldberg J."/>
            <person name="Griggs A."/>
            <person name="Gujja S."/>
            <person name="Heiman D."/>
            <person name="Howarth C."/>
            <person name="Lui A."/>
            <person name="MacDonald P.J.P."/>
            <person name="Montmayeur A."/>
            <person name="Murphy C."/>
            <person name="Neiman D."/>
            <person name="Pearson M."/>
            <person name="Priest M."/>
            <person name="Roberts A."/>
            <person name="Saif S."/>
            <person name="Shea T."/>
            <person name="Sisk P."/>
            <person name="Stolte C."/>
            <person name="Sykes S."/>
            <person name="Wortman J."/>
            <person name="Nusbaum C."/>
            <person name="Birren B."/>
        </authorList>
    </citation>
    <scope>NUCLEOTIDE SEQUENCE [LARGE SCALE GENOMIC DNA]</scope>
    <source>
        <strain evidence="2 3">YIT 11850</strain>
    </source>
</reference>
<dbReference type="HOGENOM" id="CLU_025876_4_1_9"/>
<comment type="caution">
    <text evidence="2">The sequence shown here is derived from an EMBL/GenBank/DDBJ whole genome shotgun (WGS) entry which is preliminary data.</text>
</comment>
<dbReference type="PANTHER" id="PTHR42956:SF1">
    <property type="entry name" value="NITROGENASE IRON-MOLYBDENUM COFACTOR BIOSYNTHESIS PROTEIN NIFE"/>
    <property type="match status" value="1"/>
</dbReference>
<evidence type="ECO:0000259" key="1">
    <source>
        <dbReference type="Pfam" id="PF00148"/>
    </source>
</evidence>
<dbReference type="OrthoDB" id="9767044at2"/>
<dbReference type="PATRIC" id="fig|742743.3.peg.349"/>
<dbReference type="eggNOG" id="COG2710">
    <property type="taxonomic scope" value="Bacteria"/>
</dbReference>
<dbReference type="InterPro" id="IPR000510">
    <property type="entry name" value="Nase/OxRdtase_comp1"/>
</dbReference>
<dbReference type="InterPro" id="IPR049939">
    <property type="entry name" value="NifE-like"/>
</dbReference>
<dbReference type="EMBL" id="ADLT01000009">
    <property type="protein sequence ID" value="EHO63768.1"/>
    <property type="molecule type" value="Genomic_DNA"/>
</dbReference>
<dbReference type="Gene3D" id="3.40.50.1980">
    <property type="entry name" value="Nitrogenase molybdenum iron protein domain"/>
    <property type="match status" value="2"/>
</dbReference>
<dbReference type="AlphaFoldDB" id="H1CYA1"/>
<organism evidence="2 3">
    <name type="scientific">Dialister succinatiphilus YIT 11850</name>
    <dbReference type="NCBI Taxonomy" id="742743"/>
    <lineage>
        <taxon>Bacteria</taxon>
        <taxon>Bacillati</taxon>
        <taxon>Bacillota</taxon>
        <taxon>Negativicutes</taxon>
        <taxon>Veillonellales</taxon>
        <taxon>Veillonellaceae</taxon>
        <taxon>Dialister</taxon>
    </lineage>
</organism>
<proteinExistence type="predicted"/>
<accession>H1CYA1</accession>
<name>H1CYA1_9FIRM</name>
<dbReference type="CDD" id="cd00316">
    <property type="entry name" value="Oxidoreductase_nitrogenase"/>
    <property type="match status" value="1"/>
</dbReference>
<evidence type="ECO:0000313" key="2">
    <source>
        <dbReference type="EMBL" id="EHO63768.1"/>
    </source>
</evidence>
<dbReference type="PANTHER" id="PTHR42956">
    <property type="entry name" value="NITROGENASE IRON-MOLYBDENUM COFACTOR BIOSYNTHESIS PROTEIN NIFE"/>
    <property type="match status" value="1"/>
</dbReference>
<keyword evidence="3" id="KW-1185">Reference proteome</keyword>
<sequence>MSKCEFELSCHHNDTCGLTGSAAFFASIPGSFVLINGPLWCYFYAMKYIDDENSRAARCICCTGTSPSSLVYGTEKEILRGLSRIRSQGTAERVFLESNCSTGLIGDDVKGIAEEFGGPWPVYTMDSGGLKGSFEKGFARAFLRVVEEMKEESTIPASVNVLGLSEVYLKGREEGNEIRRILKGCGIRVISTPGCESSWHEIMEAPKASFNLVVRDELGLPAAKEMEKRFHIPYASVGLPYGFEGSRKWVEKVLSLLSFGKAEPFLDQEKERAEEVLRKGNGLESLWGSLWFDEVLVAAPPSEALGIAEALRSEWIDTARLTVHLLSPADRTCPLADEVRLVTEDDEDIRKDYENWKDGLALSSSHETTRLERLHKPFVSCHIARPSYDECSFSDLPYCGFRGAALLYEKIWNARLRQIRYGKHIK</sequence>
<feature type="domain" description="Nitrogenase/oxidoreductase component 1" evidence="1">
    <location>
        <begin position="16"/>
        <end position="414"/>
    </location>
</feature>
<dbReference type="Pfam" id="PF00148">
    <property type="entry name" value="Oxidored_nitro"/>
    <property type="match status" value="1"/>
</dbReference>
<evidence type="ECO:0000313" key="3">
    <source>
        <dbReference type="Proteomes" id="UP000003277"/>
    </source>
</evidence>
<dbReference type="STRING" id="742743.HMPREF9453_00339"/>
<gene>
    <name evidence="2" type="ORF">HMPREF9453_00339</name>
</gene>
<dbReference type="Proteomes" id="UP000003277">
    <property type="component" value="Unassembled WGS sequence"/>
</dbReference>